<protein>
    <recommendedName>
        <fullName evidence="10">Probable GTP-binding protein EngB</fullName>
    </recommendedName>
</protein>
<dbReference type="FunFam" id="3.40.50.300:FF:000098">
    <property type="entry name" value="Probable GTP-binding protein EngB"/>
    <property type="match status" value="1"/>
</dbReference>
<dbReference type="HAMAP" id="MF_00321">
    <property type="entry name" value="GTPase_EngB"/>
    <property type="match status" value="1"/>
</dbReference>
<dbReference type="NCBIfam" id="TIGR03598">
    <property type="entry name" value="GTPase_YsxC"/>
    <property type="match status" value="1"/>
</dbReference>
<dbReference type="SUPFAM" id="SSF52540">
    <property type="entry name" value="P-loop containing nucleoside triphosphate hydrolases"/>
    <property type="match status" value="1"/>
</dbReference>
<keyword evidence="8 10" id="KW-0717">Septation</keyword>
<keyword evidence="3 10" id="KW-0132">Cell division</keyword>
<dbReference type="STRING" id="697303.Thewi_0743"/>
<evidence type="ECO:0000313" key="12">
    <source>
        <dbReference type="EMBL" id="AEM78191.1"/>
    </source>
</evidence>
<dbReference type="Proteomes" id="UP000008276">
    <property type="component" value="Chromosome"/>
</dbReference>
<dbReference type="PANTHER" id="PTHR11649">
    <property type="entry name" value="MSS1/TRME-RELATED GTP-BINDING PROTEIN"/>
    <property type="match status" value="1"/>
</dbReference>
<evidence type="ECO:0000256" key="9">
    <source>
        <dbReference type="ARBA" id="ARBA00023306"/>
    </source>
</evidence>
<dbReference type="InterPro" id="IPR027417">
    <property type="entry name" value="P-loop_NTPase"/>
</dbReference>
<dbReference type="InterPro" id="IPR006073">
    <property type="entry name" value="GTP-bd"/>
</dbReference>
<keyword evidence="4" id="KW-0479">Metal-binding</keyword>
<gene>
    <name evidence="10" type="primary">engB</name>
    <name evidence="12" type="ORF">Thewi_0743</name>
</gene>
<keyword evidence="13" id="KW-1185">Reference proteome</keyword>
<dbReference type="NCBIfam" id="TIGR00231">
    <property type="entry name" value="small_GTP"/>
    <property type="match status" value="1"/>
</dbReference>
<dbReference type="InterPro" id="IPR019987">
    <property type="entry name" value="GTP-bd_ribosome_bio_YsxC"/>
</dbReference>
<evidence type="ECO:0000256" key="10">
    <source>
        <dbReference type="HAMAP-Rule" id="MF_00321"/>
    </source>
</evidence>
<sequence length="194" mass="22365">MKIKTVELVRTAFNEEQYPKDNFPQIVIVGRSNVGKSTLINTVLNRKNLAKTSSKPGKTRGINFYLINNGFYLVDLPGYGYAKVSKEMKKQWAHNIETFLNTSKYLRHALLLIDIRRTPTEDDFLMVNWFRHKELPFTVVLTKADKVNKSEIVNAVEGICKTFNIDSERIIVFSSLKKMGVSQVLSIFDEWTKK</sequence>
<dbReference type="InterPro" id="IPR005225">
    <property type="entry name" value="Small_GTP-bd"/>
</dbReference>
<comment type="cofactor">
    <cofactor evidence="1">
        <name>Mg(2+)</name>
        <dbReference type="ChEBI" id="CHEBI:18420"/>
    </cofactor>
</comment>
<accession>G2MV12</accession>
<keyword evidence="5 10" id="KW-0547">Nucleotide-binding</keyword>
<dbReference type="GO" id="GO:0000917">
    <property type="term" value="P:division septum assembly"/>
    <property type="evidence" value="ECO:0007669"/>
    <property type="project" value="UniProtKB-KW"/>
</dbReference>
<name>G2MV12_9THEO</name>
<evidence type="ECO:0000256" key="6">
    <source>
        <dbReference type="ARBA" id="ARBA00022842"/>
    </source>
</evidence>
<dbReference type="EMBL" id="CP002991">
    <property type="protein sequence ID" value="AEM78191.1"/>
    <property type="molecule type" value="Genomic_DNA"/>
</dbReference>
<evidence type="ECO:0000256" key="4">
    <source>
        <dbReference type="ARBA" id="ARBA00022723"/>
    </source>
</evidence>
<evidence type="ECO:0000256" key="7">
    <source>
        <dbReference type="ARBA" id="ARBA00023134"/>
    </source>
</evidence>
<dbReference type="GO" id="GO:0005525">
    <property type="term" value="F:GTP binding"/>
    <property type="evidence" value="ECO:0007669"/>
    <property type="project" value="UniProtKB-UniRule"/>
</dbReference>
<dbReference type="KEGG" id="twi:Thewi_0743"/>
<evidence type="ECO:0000313" key="13">
    <source>
        <dbReference type="Proteomes" id="UP000008276"/>
    </source>
</evidence>
<dbReference type="PROSITE" id="PS51706">
    <property type="entry name" value="G_ENGB"/>
    <property type="match status" value="1"/>
</dbReference>
<evidence type="ECO:0000259" key="11">
    <source>
        <dbReference type="PROSITE" id="PS51706"/>
    </source>
</evidence>
<dbReference type="PANTHER" id="PTHR11649:SF13">
    <property type="entry name" value="ENGB-TYPE G DOMAIN-CONTAINING PROTEIN"/>
    <property type="match status" value="1"/>
</dbReference>
<dbReference type="AlphaFoldDB" id="G2MV12"/>
<reference evidence="12 13" key="1">
    <citation type="submission" date="2011-08" db="EMBL/GenBank/DDBJ databases">
        <title>Complete sequence of Thermoanaerobacter wiegelii Rt8.B1.</title>
        <authorList>
            <consortium name="US DOE Joint Genome Institute"/>
            <person name="Lucas S."/>
            <person name="Han J."/>
            <person name="Lapidus A."/>
            <person name="Cheng J.-F."/>
            <person name="Goodwin L."/>
            <person name="Pitluck S."/>
            <person name="Peters L."/>
            <person name="Mikhailova N."/>
            <person name="Zeytun A."/>
            <person name="Daligault H."/>
            <person name="Detter J.C."/>
            <person name="Han C."/>
            <person name="Tapia R."/>
            <person name="Land M."/>
            <person name="Hauser L."/>
            <person name="Kyrpides N."/>
            <person name="Ivanova N."/>
            <person name="Pagani I."/>
            <person name="Hemme C."/>
            <person name="Woyke T."/>
        </authorList>
    </citation>
    <scope>NUCLEOTIDE SEQUENCE [LARGE SCALE GENOMIC DNA]</scope>
    <source>
        <strain evidence="12 13">Rt8.B1</strain>
    </source>
</reference>
<comment type="function">
    <text evidence="10">Necessary for normal cell division and for the maintenance of normal septation.</text>
</comment>
<dbReference type="InterPro" id="IPR030393">
    <property type="entry name" value="G_ENGB_dom"/>
</dbReference>
<comment type="similarity">
    <text evidence="2 10">Belongs to the TRAFAC class TrmE-Era-EngA-EngB-Septin-like GTPase superfamily. EngB GTPase family.</text>
</comment>
<keyword evidence="7 10" id="KW-0342">GTP-binding</keyword>
<proteinExistence type="inferred from homology"/>
<evidence type="ECO:0000256" key="1">
    <source>
        <dbReference type="ARBA" id="ARBA00001946"/>
    </source>
</evidence>
<dbReference type="Pfam" id="PF01926">
    <property type="entry name" value="MMR_HSR1"/>
    <property type="match status" value="1"/>
</dbReference>
<evidence type="ECO:0000256" key="8">
    <source>
        <dbReference type="ARBA" id="ARBA00023210"/>
    </source>
</evidence>
<dbReference type="CDD" id="cd01876">
    <property type="entry name" value="YihA_EngB"/>
    <property type="match status" value="1"/>
</dbReference>
<dbReference type="RefSeq" id="WP_014062488.1">
    <property type="nucleotide sequence ID" value="NC_015958.1"/>
</dbReference>
<dbReference type="eggNOG" id="COG0218">
    <property type="taxonomic scope" value="Bacteria"/>
</dbReference>
<dbReference type="GO" id="GO:0046872">
    <property type="term" value="F:metal ion binding"/>
    <property type="evidence" value="ECO:0007669"/>
    <property type="project" value="UniProtKB-KW"/>
</dbReference>
<keyword evidence="6" id="KW-0460">Magnesium</keyword>
<feature type="domain" description="EngB-type G" evidence="11">
    <location>
        <begin position="22"/>
        <end position="194"/>
    </location>
</feature>
<evidence type="ECO:0000256" key="2">
    <source>
        <dbReference type="ARBA" id="ARBA00009638"/>
    </source>
</evidence>
<dbReference type="Gene3D" id="3.40.50.300">
    <property type="entry name" value="P-loop containing nucleotide triphosphate hydrolases"/>
    <property type="match status" value="1"/>
</dbReference>
<organism evidence="12 13">
    <name type="scientific">Thermoanaerobacter wiegelii Rt8.B1</name>
    <dbReference type="NCBI Taxonomy" id="697303"/>
    <lineage>
        <taxon>Bacteria</taxon>
        <taxon>Bacillati</taxon>
        <taxon>Bacillota</taxon>
        <taxon>Clostridia</taxon>
        <taxon>Thermoanaerobacterales</taxon>
        <taxon>Thermoanaerobacteraceae</taxon>
        <taxon>Thermoanaerobacter</taxon>
    </lineage>
</organism>
<keyword evidence="9 10" id="KW-0131">Cell cycle</keyword>
<evidence type="ECO:0000256" key="3">
    <source>
        <dbReference type="ARBA" id="ARBA00022618"/>
    </source>
</evidence>
<dbReference type="HOGENOM" id="CLU_033732_3_0_9"/>
<evidence type="ECO:0000256" key="5">
    <source>
        <dbReference type="ARBA" id="ARBA00022741"/>
    </source>
</evidence>
<dbReference type="GO" id="GO:0005829">
    <property type="term" value="C:cytosol"/>
    <property type="evidence" value="ECO:0007669"/>
    <property type="project" value="TreeGrafter"/>
</dbReference>